<feature type="compositionally biased region" description="Acidic residues" evidence="1">
    <location>
        <begin position="88"/>
        <end position="97"/>
    </location>
</feature>
<reference evidence="2" key="1">
    <citation type="submission" date="2022-07" db="EMBL/GenBank/DDBJ databases">
        <title>The genome of Lyophyllum shimeji provides insight into the initial evolution of ectomycorrhizal fungal genome.</title>
        <authorList>
            <person name="Kobayashi Y."/>
            <person name="Shibata T."/>
            <person name="Hirakawa H."/>
            <person name="Shigenobu S."/>
            <person name="Nishiyama T."/>
            <person name="Yamada A."/>
            <person name="Hasebe M."/>
            <person name="Kawaguchi M."/>
        </authorList>
    </citation>
    <scope>NUCLEOTIDE SEQUENCE</scope>
    <source>
        <strain evidence="2">AT787</strain>
    </source>
</reference>
<proteinExistence type="predicted"/>
<evidence type="ECO:0000256" key="1">
    <source>
        <dbReference type="SAM" id="MobiDB-lite"/>
    </source>
</evidence>
<protein>
    <submittedName>
        <fullName evidence="2">Uncharacterized protein</fullName>
    </submittedName>
</protein>
<dbReference type="Proteomes" id="UP001063166">
    <property type="component" value="Unassembled WGS sequence"/>
</dbReference>
<organism evidence="2 3">
    <name type="scientific">Lyophyllum shimeji</name>
    <name type="common">Hon-shimeji</name>
    <name type="synonym">Tricholoma shimeji</name>
    <dbReference type="NCBI Taxonomy" id="47721"/>
    <lineage>
        <taxon>Eukaryota</taxon>
        <taxon>Fungi</taxon>
        <taxon>Dikarya</taxon>
        <taxon>Basidiomycota</taxon>
        <taxon>Agaricomycotina</taxon>
        <taxon>Agaricomycetes</taxon>
        <taxon>Agaricomycetidae</taxon>
        <taxon>Agaricales</taxon>
        <taxon>Tricholomatineae</taxon>
        <taxon>Lyophyllaceae</taxon>
        <taxon>Lyophyllum</taxon>
    </lineage>
</organism>
<dbReference type="AlphaFoldDB" id="A0A9P3UNB0"/>
<comment type="caution">
    <text evidence="2">The sequence shown here is derived from an EMBL/GenBank/DDBJ whole genome shotgun (WGS) entry which is preliminary data.</text>
</comment>
<feature type="region of interest" description="Disordered" evidence="1">
    <location>
        <begin position="126"/>
        <end position="148"/>
    </location>
</feature>
<evidence type="ECO:0000313" key="2">
    <source>
        <dbReference type="EMBL" id="GLB39488.1"/>
    </source>
</evidence>
<name>A0A9P3UNB0_LYOSH</name>
<accession>A0A9P3UNB0</accession>
<dbReference type="EMBL" id="BRPK01000006">
    <property type="protein sequence ID" value="GLB39488.1"/>
    <property type="molecule type" value="Genomic_DNA"/>
</dbReference>
<gene>
    <name evidence="2" type="ORF">LshimejAT787_0606500</name>
</gene>
<dbReference type="OrthoDB" id="2953743at2759"/>
<evidence type="ECO:0000313" key="3">
    <source>
        <dbReference type="Proteomes" id="UP001063166"/>
    </source>
</evidence>
<feature type="region of interest" description="Disordered" evidence="1">
    <location>
        <begin position="80"/>
        <end position="110"/>
    </location>
</feature>
<sequence length="148" mass="16683">MMIRDVPRFRYSGRNLCAPAFKYWFDGMSLEEVKAKYIYSGIVDKDAVARTRFTTNKKKIPSYVNWTGALEPDLFDLGAQGNTTIPPEVDDGSDLEDMSPPPADSNPTANDFLSRVWRQFVVDVKAKSPNPRGNTNPSYLKLTTAERL</sequence>
<keyword evidence="3" id="KW-1185">Reference proteome</keyword>